<dbReference type="PROSITE" id="PS50011">
    <property type="entry name" value="PROTEIN_KINASE_DOM"/>
    <property type="match status" value="1"/>
</dbReference>
<dbReference type="InterPro" id="IPR008266">
    <property type="entry name" value="Tyr_kinase_AS"/>
</dbReference>
<feature type="transmembrane region" description="Helical" evidence="1">
    <location>
        <begin position="615"/>
        <end position="635"/>
    </location>
</feature>
<evidence type="ECO:0000313" key="5">
    <source>
        <dbReference type="Proteomes" id="UP000063991"/>
    </source>
</evidence>
<dbReference type="InterPro" id="IPR020635">
    <property type="entry name" value="Tyr_kinase_cat_dom"/>
</dbReference>
<feature type="domain" description="Protein kinase" evidence="2">
    <location>
        <begin position="327"/>
        <end position="615"/>
    </location>
</feature>
<feature type="domain" description="PPM-type phosphatase" evidence="3">
    <location>
        <begin position="19"/>
        <end position="251"/>
    </location>
</feature>
<keyword evidence="4" id="KW-0723">Serine/threonine-protein kinase</keyword>
<dbReference type="OrthoDB" id="9801841at2"/>
<dbReference type="PROSITE" id="PS00109">
    <property type="entry name" value="PROTEIN_KINASE_TYR"/>
    <property type="match status" value="1"/>
</dbReference>
<dbReference type="CDD" id="cd00143">
    <property type="entry name" value="PP2Cc"/>
    <property type="match status" value="1"/>
</dbReference>
<name>A0A126PYI2_ALTMA</name>
<evidence type="ECO:0000259" key="3">
    <source>
        <dbReference type="PROSITE" id="PS51746"/>
    </source>
</evidence>
<dbReference type="InterPro" id="IPR011009">
    <property type="entry name" value="Kinase-like_dom_sf"/>
</dbReference>
<evidence type="ECO:0000259" key="2">
    <source>
        <dbReference type="PROSITE" id="PS50011"/>
    </source>
</evidence>
<dbReference type="SUPFAM" id="SSF81606">
    <property type="entry name" value="PP2C-like"/>
    <property type="match status" value="1"/>
</dbReference>
<sequence>MNERAALNATINPPANTLSVSAFSTAGVKAINQDAYAFHVSDNPNQSSVFVIADGVSSSTVSQVASDFATSQFIKLFNMAPEQWSVKMRAETIIKEINALLYTRTQRSPFCYTPEKGYVCTLTVAVVTGNHMDVFHVGDCQIQAISKNAQSPVLLTKPHRQVSESEPSQSYLTKALGVQAHIDIDHTTLTLNSSSTFSISSDGVYEFVSLPTILMKISEADTLSENQAALVVHEAFTRGSDDNLTLLLVKVLVASHDGLDDHRHPLYTGVSTSPHSSVLNRPSGNQLITNSEVSDAAIHYSNQQSDEHVCEEPAAANFKTGDDVDGLKLERQLYTSARSHVFIATNSSCEATHRNSPVVVKTPATDFTLSPEMVNGFLIESWFSRRINSAHVIKSPMFTDLGLPYSPSAFYSVSEYVQGQTLAQWAVDNPTPPLEQVRNIIEQVGKGLQAMHRQGILHRDIRPDNIIISEQGHCTIIDLGSAALADAPGLYGDTPIPGAALFSAPEYFLGNVGTERSDLFSLAVLSYYLLCGRYPYGTKLAHCRTLAEQKKLKYQTALAPNRPIPNWVDSALKRALHVNPDKRFSSLSEFLFSLRYPNPSQHTAYEPLVKRHPLFVYKVLILALIFSNLVTLILFN</sequence>
<keyword evidence="1" id="KW-0472">Membrane</keyword>
<dbReference type="Pfam" id="PF00069">
    <property type="entry name" value="Pkinase"/>
    <property type="match status" value="1"/>
</dbReference>
<dbReference type="GO" id="GO:0005524">
    <property type="term" value="F:ATP binding"/>
    <property type="evidence" value="ECO:0007669"/>
    <property type="project" value="InterPro"/>
</dbReference>
<dbReference type="InterPro" id="IPR001932">
    <property type="entry name" value="PPM-type_phosphatase-like_dom"/>
</dbReference>
<dbReference type="InterPro" id="IPR000719">
    <property type="entry name" value="Prot_kinase_dom"/>
</dbReference>
<keyword evidence="1" id="KW-0812">Transmembrane</keyword>
<dbReference type="Gene3D" id="1.10.510.10">
    <property type="entry name" value="Transferase(Phosphotransferase) domain 1"/>
    <property type="match status" value="1"/>
</dbReference>
<dbReference type="SMART" id="SM00332">
    <property type="entry name" value="PP2Cc"/>
    <property type="match status" value="1"/>
</dbReference>
<dbReference type="GO" id="GO:0004713">
    <property type="term" value="F:protein tyrosine kinase activity"/>
    <property type="evidence" value="ECO:0007669"/>
    <property type="project" value="InterPro"/>
</dbReference>
<dbReference type="EMBL" id="CP014323">
    <property type="protein sequence ID" value="AMJ98051.1"/>
    <property type="molecule type" value="Genomic_DNA"/>
</dbReference>
<dbReference type="AlphaFoldDB" id="A0A126PYI2"/>
<dbReference type="PROSITE" id="PS51746">
    <property type="entry name" value="PPM_2"/>
    <property type="match status" value="1"/>
</dbReference>
<dbReference type="SMART" id="SM00219">
    <property type="entry name" value="TyrKc"/>
    <property type="match status" value="1"/>
</dbReference>
<dbReference type="InterPro" id="IPR036457">
    <property type="entry name" value="PPM-type-like_dom_sf"/>
</dbReference>
<organism evidence="4 5">
    <name type="scientific">Alteromonas macleodii</name>
    <name type="common">Pseudoalteromonas macleodii</name>
    <dbReference type="NCBI Taxonomy" id="28108"/>
    <lineage>
        <taxon>Bacteria</taxon>
        <taxon>Pseudomonadati</taxon>
        <taxon>Pseudomonadota</taxon>
        <taxon>Gammaproteobacteria</taxon>
        <taxon>Alteromonadales</taxon>
        <taxon>Alteromonadaceae</taxon>
        <taxon>Alteromonas/Salinimonas group</taxon>
        <taxon>Alteromonas</taxon>
    </lineage>
</organism>
<protein>
    <submittedName>
        <fullName evidence="4">Serine/threonine protein kinase</fullName>
    </submittedName>
</protein>
<evidence type="ECO:0000313" key="4">
    <source>
        <dbReference type="EMBL" id="AMJ98051.1"/>
    </source>
</evidence>
<evidence type="ECO:0000256" key="1">
    <source>
        <dbReference type="SAM" id="Phobius"/>
    </source>
</evidence>
<dbReference type="PANTHER" id="PTHR44167:SF30">
    <property type="entry name" value="PHOSPHORYLASE KINASE"/>
    <property type="match status" value="1"/>
</dbReference>
<keyword evidence="1" id="KW-1133">Transmembrane helix</keyword>
<dbReference type="SUPFAM" id="SSF56112">
    <property type="entry name" value="Protein kinase-like (PK-like)"/>
    <property type="match status" value="1"/>
</dbReference>
<dbReference type="Proteomes" id="UP000063991">
    <property type="component" value="Chromosome"/>
</dbReference>
<dbReference type="CDD" id="cd14014">
    <property type="entry name" value="STKc_PknB_like"/>
    <property type="match status" value="1"/>
</dbReference>
<keyword evidence="4" id="KW-0808">Transferase</keyword>
<dbReference type="PANTHER" id="PTHR44167">
    <property type="entry name" value="OVARIAN-SPECIFIC SERINE/THREONINE-PROTEIN KINASE LOK-RELATED"/>
    <property type="match status" value="1"/>
</dbReference>
<dbReference type="SMART" id="SM00331">
    <property type="entry name" value="PP2C_SIG"/>
    <property type="match status" value="1"/>
</dbReference>
<gene>
    <name evidence="4" type="ORF">AVL55_07705</name>
</gene>
<dbReference type="GO" id="GO:0004674">
    <property type="term" value="F:protein serine/threonine kinase activity"/>
    <property type="evidence" value="ECO:0007669"/>
    <property type="project" value="UniProtKB-KW"/>
</dbReference>
<accession>A0A126PYI2</accession>
<dbReference type="Pfam" id="PF13672">
    <property type="entry name" value="PP2C_2"/>
    <property type="match status" value="1"/>
</dbReference>
<dbReference type="RefSeq" id="WP_061094705.1">
    <property type="nucleotide sequence ID" value="NZ_CP014323.1"/>
</dbReference>
<dbReference type="Gene3D" id="3.60.40.10">
    <property type="entry name" value="PPM-type phosphatase domain"/>
    <property type="match status" value="1"/>
</dbReference>
<reference evidence="4 5" key="1">
    <citation type="submission" date="2015-12" db="EMBL/GenBank/DDBJ databases">
        <authorList>
            <person name="Shamseldin A."/>
            <person name="Moawad H."/>
            <person name="Abd El-Rahim W.M."/>
            <person name="Sadowsky M.J."/>
        </authorList>
    </citation>
    <scope>NUCLEOTIDE SEQUENCE [LARGE SCALE GENOMIC DNA]</scope>
    <source>
        <strain evidence="4 5">D7</strain>
    </source>
</reference>
<keyword evidence="4" id="KW-0418">Kinase</keyword>
<proteinExistence type="predicted"/>